<sequence>MRTHKMFQEASYFLLLFKDGRFRWNRLENLLVQDREFAAKDALQPVLKLLLVPDGEELRDTTLCKKIFHDL</sequence>
<accession>A0A8T0PVW4</accession>
<evidence type="ECO:0000313" key="2">
    <source>
        <dbReference type="Proteomes" id="UP000823388"/>
    </source>
</evidence>
<dbReference type="Proteomes" id="UP000823388">
    <property type="component" value="Chromosome 7N"/>
</dbReference>
<keyword evidence="2" id="KW-1185">Reference proteome</keyword>
<organism evidence="1 2">
    <name type="scientific">Panicum virgatum</name>
    <name type="common">Blackwell switchgrass</name>
    <dbReference type="NCBI Taxonomy" id="38727"/>
    <lineage>
        <taxon>Eukaryota</taxon>
        <taxon>Viridiplantae</taxon>
        <taxon>Streptophyta</taxon>
        <taxon>Embryophyta</taxon>
        <taxon>Tracheophyta</taxon>
        <taxon>Spermatophyta</taxon>
        <taxon>Magnoliopsida</taxon>
        <taxon>Liliopsida</taxon>
        <taxon>Poales</taxon>
        <taxon>Poaceae</taxon>
        <taxon>PACMAD clade</taxon>
        <taxon>Panicoideae</taxon>
        <taxon>Panicodae</taxon>
        <taxon>Paniceae</taxon>
        <taxon>Panicinae</taxon>
        <taxon>Panicum</taxon>
        <taxon>Panicum sect. Hiantes</taxon>
    </lineage>
</organism>
<protein>
    <submittedName>
        <fullName evidence="1">Uncharacterized protein</fullName>
    </submittedName>
</protein>
<reference evidence="1" key="1">
    <citation type="submission" date="2020-05" db="EMBL/GenBank/DDBJ databases">
        <title>WGS assembly of Panicum virgatum.</title>
        <authorList>
            <person name="Lovell J.T."/>
            <person name="Jenkins J."/>
            <person name="Shu S."/>
            <person name="Juenger T.E."/>
            <person name="Schmutz J."/>
        </authorList>
    </citation>
    <scope>NUCLEOTIDE SEQUENCE</scope>
    <source>
        <strain evidence="1">AP13</strain>
    </source>
</reference>
<dbReference type="EMBL" id="CM029050">
    <property type="protein sequence ID" value="KAG2565215.1"/>
    <property type="molecule type" value="Genomic_DNA"/>
</dbReference>
<dbReference type="AlphaFoldDB" id="A0A8T0PVW4"/>
<proteinExistence type="predicted"/>
<gene>
    <name evidence="1" type="ORF">PVAP13_7NG061417</name>
</gene>
<evidence type="ECO:0000313" key="1">
    <source>
        <dbReference type="EMBL" id="KAG2565215.1"/>
    </source>
</evidence>
<name>A0A8T0PVW4_PANVG</name>
<comment type="caution">
    <text evidence="1">The sequence shown here is derived from an EMBL/GenBank/DDBJ whole genome shotgun (WGS) entry which is preliminary data.</text>
</comment>